<gene>
    <name evidence="3" type="ORF">NB063_16770</name>
</gene>
<evidence type="ECO:0000256" key="1">
    <source>
        <dbReference type="SAM" id="MobiDB-lite"/>
    </source>
</evidence>
<keyword evidence="3" id="KW-0489">Methyltransferase</keyword>
<sequence>MTINRQNVLRSNRECYQRMTAADAPLCRIVSDEELANPLKTVDRIGWLGGDIRGWTVLCLAAGGGRQSCLYAAAGADVTVVDLSPAMLELDRQAAAQRKYPVRLFEGSMDDLSMLSPQSFDLVIHPVSSCYLPDITAIYAQVARVTRPGGLYVSQHKTPVSLQASMHRGNGHYELRHDYYRTDPVPPPETTTPVSRRLREPGAVEFLHRWEQLIGGLCRSGFVVEDLVEPMHASSDAARDTFADRARVIAPYVRIKARRTASAHRSSPDASTAKESSLWLPD</sequence>
<reference evidence="3 4" key="1">
    <citation type="journal article" date="2022" name="Syst. Appl. Microbiol.">
        <title>Rhodopirellula aestuarii sp. nov., a novel member of the genus Rhodopirellula isolated from brackish sediments collected in the Tagus River estuary, Portugal.</title>
        <authorList>
            <person name="Vitorino I.R."/>
            <person name="Klimek D."/>
            <person name="Calusinska M."/>
            <person name="Lobo-da-Cunha A."/>
            <person name="Vasconcelos V."/>
            <person name="Lage O.M."/>
        </authorList>
    </citation>
    <scope>NUCLEOTIDE SEQUENCE [LARGE SCALE GENOMIC DNA]</scope>
    <source>
        <strain evidence="3 4">ICT_H3.1</strain>
    </source>
</reference>
<accession>A0ABT0U5Y2</accession>
<dbReference type="GO" id="GO:0008168">
    <property type="term" value="F:methyltransferase activity"/>
    <property type="evidence" value="ECO:0007669"/>
    <property type="project" value="UniProtKB-KW"/>
</dbReference>
<feature type="compositionally biased region" description="Polar residues" evidence="1">
    <location>
        <begin position="263"/>
        <end position="275"/>
    </location>
</feature>
<protein>
    <submittedName>
        <fullName evidence="3">Class I SAM-dependent methyltransferase</fullName>
    </submittedName>
</protein>
<proteinExistence type="predicted"/>
<dbReference type="Gene3D" id="3.40.50.150">
    <property type="entry name" value="Vaccinia Virus protein VP39"/>
    <property type="match status" value="1"/>
</dbReference>
<dbReference type="Proteomes" id="UP001202961">
    <property type="component" value="Unassembled WGS sequence"/>
</dbReference>
<dbReference type="PANTHER" id="PTHR42912:SF45">
    <property type="entry name" value="23S RRNA (GUANINE(745)-N(1))-METHYLTRANSFERASE"/>
    <property type="match status" value="1"/>
</dbReference>
<organism evidence="3 4">
    <name type="scientific">Aporhodopirellula aestuarii</name>
    <dbReference type="NCBI Taxonomy" id="2950107"/>
    <lineage>
        <taxon>Bacteria</taxon>
        <taxon>Pseudomonadati</taxon>
        <taxon>Planctomycetota</taxon>
        <taxon>Planctomycetia</taxon>
        <taxon>Pirellulales</taxon>
        <taxon>Pirellulaceae</taxon>
        <taxon>Aporhodopirellula</taxon>
    </lineage>
</organism>
<dbReference type="EMBL" id="JAMQBK010000043">
    <property type="protein sequence ID" value="MCM2372261.1"/>
    <property type="molecule type" value="Genomic_DNA"/>
</dbReference>
<dbReference type="InterPro" id="IPR029063">
    <property type="entry name" value="SAM-dependent_MTases_sf"/>
</dbReference>
<dbReference type="SUPFAM" id="SSF53335">
    <property type="entry name" value="S-adenosyl-L-methionine-dependent methyltransferases"/>
    <property type="match status" value="1"/>
</dbReference>
<feature type="domain" description="Methyltransferase type 11" evidence="2">
    <location>
        <begin position="58"/>
        <end position="153"/>
    </location>
</feature>
<dbReference type="PANTHER" id="PTHR42912">
    <property type="entry name" value="METHYLTRANSFERASE"/>
    <property type="match status" value="1"/>
</dbReference>
<dbReference type="InterPro" id="IPR013216">
    <property type="entry name" value="Methyltransf_11"/>
</dbReference>
<keyword evidence="3" id="KW-0808">Transferase</keyword>
<dbReference type="Pfam" id="PF08241">
    <property type="entry name" value="Methyltransf_11"/>
    <property type="match status" value="1"/>
</dbReference>
<evidence type="ECO:0000259" key="2">
    <source>
        <dbReference type="Pfam" id="PF08241"/>
    </source>
</evidence>
<keyword evidence="4" id="KW-1185">Reference proteome</keyword>
<dbReference type="CDD" id="cd02440">
    <property type="entry name" value="AdoMet_MTases"/>
    <property type="match status" value="1"/>
</dbReference>
<name>A0ABT0U5Y2_9BACT</name>
<evidence type="ECO:0000313" key="4">
    <source>
        <dbReference type="Proteomes" id="UP001202961"/>
    </source>
</evidence>
<evidence type="ECO:0000313" key="3">
    <source>
        <dbReference type="EMBL" id="MCM2372261.1"/>
    </source>
</evidence>
<dbReference type="GO" id="GO:0032259">
    <property type="term" value="P:methylation"/>
    <property type="evidence" value="ECO:0007669"/>
    <property type="project" value="UniProtKB-KW"/>
</dbReference>
<comment type="caution">
    <text evidence="3">The sequence shown here is derived from an EMBL/GenBank/DDBJ whole genome shotgun (WGS) entry which is preliminary data.</text>
</comment>
<dbReference type="InterPro" id="IPR050508">
    <property type="entry name" value="Methyltransf_Superfamily"/>
</dbReference>
<feature type="region of interest" description="Disordered" evidence="1">
    <location>
        <begin position="258"/>
        <end position="282"/>
    </location>
</feature>